<sequence>MRVGEQPLLVSMRSNGGGCDVGDGVVAPPGAGGDTICTDCKQGTLPGNTSAVHPWMVHYCTSWTWTRRGATTSGEGGPVEWEPAERWPIQHWGRTTRMAGLVVVATYPNPRSVTVAPTQPDRSAKKVVETASAMPTREGGNGIQDHSEGCTRLHQQHAPLVQVGHLCNLSYGSFSWHIMAALRVLATYMFVLSKWDIYIVLVHMY</sequence>
<organism evidence="1">
    <name type="scientific">Oryza sativa subsp. japonica</name>
    <name type="common">Rice</name>
    <dbReference type="NCBI Taxonomy" id="39947"/>
    <lineage>
        <taxon>Eukaryota</taxon>
        <taxon>Viridiplantae</taxon>
        <taxon>Streptophyta</taxon>
        <taxon>Embryophyta</taxon>
        <taxon>Tracheophyta</taxon>
        <taxon>Spermatophyta</taxon>
        <taxon>Magnoliopsida</taxon>
        <taxon>Liliopsida</taxon>
        <taxon>Poales</taxon>
        <taxon>Poaceae</taxon>
        <taxon>BOP clade</taxon>
        <taxon>Oryzoideae</taxon>
        <taxon>Oryzeae</taxon>
        <taxon>Oryzinae</taxon>
        <taxon>Oryza</taxon>
        <taxon>Oryza sativa</taxon>
    </lineage>
</organism>
<evidence type="ECO:0000313" key="1">
    <source>
        <dbReference type="EMBL" id="EEE53555.1"/>
    </source>
</evidence>
<accession>B9GE48</accession>
<reference evidence="1" key="2">
    <citation type="submission" date="2008-12" db="EMBL/GenBank/DDBJ databases">
        <title>Improved gene annotation of the rice (Oryza sativa) genomes.</title>
        <authorList>
            <person name="Wang J."/>
            <person name="Li R."/>
            <person name="Fan W."/>
            <person name="Huang Q."/>
            <person name="Zhang J."/>
            <person name="Zhou Y."/>
            <person name="Hu Y."/>
            <person name="Zi S."/>
            <person name="Li J."/>
            <person name="Ni P."/>
            <person name="Zheng H."/>
            <person name="Zhang Y."/>
            <person name="Zhao M."/>
            <person name="Hao Q."/>
            <person name="McDermott J."/>
            <person name="Samudrala R."/>
            <person name="Kristiansen K."/>
            <person name="Wong G.K.-S."/>
        </authorList>
    </citation>
    <scope>NUCLEOTIDE SEQUENCE</scope>
</reference>
<dbReference type="AlphaFoldDB" id="B9GE48"/>
<reference evidence="1" key="1">
    <citation type="journal article" date="2005" name="PLoS Biol.">
        <title>The genomes of Oryza sativa: a history of duplications.</title>
        <authorList>
            <person name="Yu J."/>
            <person name="Wang J."/>
            <person name="Lin W."/>
            <person name="Li S."/>
            <person name="Li H."/>
            <person name="Zhou J."/>
            <person name="Ni P."/>
            <person name="Dong W."/>
            <person name="Hu S."/>
            <person name="Zeng C."/>
            <person name="Zhang J."/>
            <person name="Zhang Y."/>
            <person name="Li R."/>
            <person name="Xu Z."/>
            <person name="Li S."/>
            <person name="Li X."/>
            <person name="Zheng H."/>
            <person name="Cong L."/>
            <person name="Lin L."/>
            <person name="Yin J."/>
            <person name="Geng J."/>
            <person name="Li G."/>
            <person name="Shi J."/>
            <person name="Liu J."/>
            <person name="Lv H."/>
            <person name="Li J."/>
            <person name="Wang J."/>
            <person name="Deng Y."/>
            <person name="Ran L."/>
            <person name="Shi X."/>
            <person name="Wang X."/>
            <person name="Wu Q."/>
            <person name="Li C."/>
            <person name="Ren X."/>
            <person name="Wang J."/>
            <person name="Wang X."/>
            <person name="Li D."/>
            <person name="Liu D."/>
            <person name="Zhang X."/>
            <person name="Ji Z."/>
            <person name="Zhao W."/>
            <person name="Sun Y."/>
            <person name="Zhang Z."/>
            <person name="Bao J."/>
            <person name="Han Y."/>
            <person name="Dong L."/>
            <person name="Ji J."/>
            <person name="Chen P."/>
            <person name="Wu S."/>
            <person name="Liu J."/>
            <person name="Xiao Y."/>
            <person name="Bu D."/>
            <person name="Tan J."/>
            <person name="Yang L."/>
            <person name="Ye C."/>
            <person name="Zhang J."/>
            <person name="Xu J."/>
            <person name="Zhou Y."/>
            <person name="Yu Y."/>
            <person name="Zhang B."/>
            <person name="Zhuang S."/>
            <person name="Wei H."/>
            <person name="Liu B."/>
            <person name="Lei M."/>
            <person name="Yu H."/>
            <person name="Li Y."/>
            <person name="Xu H."/>
            <person name="Wei S."/>
            <person name="He X."/>
            <person name="Fang L."/>
            <person name="Zhang Z."/>
            <person name="Zhang Y."/>
            <person name="Huang X."/>
            <person name="Su Z."/>
            <person name="Tong W."/>
            <person name="Li J."/>
            <person name="Tong Z."/>
            <person name="Li S."/>
            <person name="Ye J."/>
            <person name="Wang L."/>
            <person name="Fang L."/>
            <person name="Lei T."/>
            <person name="Chen C."/>
            <person name="Chen H."/>
            <person name="Xu Z."/>
            <person name="Li H."/>
            <person name="Huang H."/>
            <person name="Zhang F."/>
            <person name="Xu H."/>
            <person name="Li N."/>
            <person name="Zhao C."/>
            <person name="Li S."/>
            <person name="Dong L."/>
            <person name="Huang Y."/>
            <person name="Li L."/>
            <person name="Xi Y."/>
            <person name="Qi Q."/>
            <person name="Li W."/>
            <person name="Zhang B."/>
            <person name="Hu W."/>
            <person name="Zhang Y."/>
            <person name="Tian X."/>
            <person name="Jiao Y."/>
            <person name="Liang X."/>
            <person name="Jin J."/>
            <person name="Gao L."/>
            <person name="Zheng W."/>
            <person name="Hao B."/>
            <person name="Liu S."/>
            <person name="Wang W."/>
            <person name="Yuan L."/>
            <person name="Cao M."/>
            <person name="McDermott J."/>
            <person name="Samudrala R."/>
            <person name="Wang J."/>
            <person name="Wong G.K."/>
            <person name="Yang H."/>
        </authorList>
    </citation>
    <scope>NUCLEOTIDE SEQUENCE [LARGE SCALE GENOMIC DNA]</scope>
</reference>
<protein>
    <submittedName>
        <fullName evidence="1">Uncharacterized protein</fullName>
    </submittedName>
</protein>
<proteinExistence type="predicted"/>
<name>B9GE48_ORYSJ</name>
<gene>
    <name evidence="1" type="ORF">OsJ_36775</name>
</gene>
<dbReference type="EMBL" id="CM000149">
    <property type="protein sequence ID" value="EEE53555.1"/>
    <property type="molecule type" value="Genomic_DNA"/>
</dbReference>
<dbReference type="Proteomes" id="UP000007752">
    <property type="component" value="Chromosome 12"/>
</dbReference>